<dbReference type="EMBL" id="MU150237">
    <property type="protein sequence ID" value="KAF9467385.1"/>
    <property type="molecule type" value="Genomic_DNA"/>
</dbReference>
<dbReference type="OrthoDB" id="3365698at2759"/>
<dbReference type="SUPFAM" id="SSF52047">
    <property type="entry name" value="RNI-like"/>
    <property type="match status" value="1"/>
</dbReference>
<accession>A0A9P5YEU4</accession>
<reference evidence="1" key="1">
    <citation type="submission" date="2020-11" db="EMBL/GenBank/DDBJ databases">
        <authorList>
            <consortium name="DOE Joint Genome Institute"/>
            <person name="Ahrendt S."/>
            <person name="Riley R."/>
            <person name="Andreopoulos W."/>
            <person name="Labutti K."/>
            <person name="Pangilinan J."/>
            <person name="Ruiz-Duenas F.J."/>
            <person name="Barrasa J.M."/>
            <person name="Sanchez-Garcia M."/>
            <person name="Camarero S."/>
            <person name="Miyauchi S."/>
            <person name="Serrano A."/>
            <person name="Linde D."/>
            <person name="Babiker R."/>
            <person name="Drula E."/>
            <person name="Ayuso-Fernandez I."/>
            <person name="Pacheco R."/>
            <person name="Padilla G."/>
            <person name="Ferreira P."/>
            <person name="Barriuso J."/>
            <person name="Kellner H."/>
            <person name="Castanera R."/>
            <person name="Alfaro M."/>
            <person name="Ramirez L."/>
            <person name="Pisabarro A.G."/>
            <person name="Kuo A."/>
            <person name="Tritt A."/>
            <person name="Lipzen A."/>
            <person name="He G."/>
            <person name="Yan M."/>
            <person name="Ng V."/>
            <person name="Cullen D."/>
            <person name="Martin F."/>
            <person name="Rosso M.-N."/>
            <person name="Henrissat B."/>
            <person name="Hibbett D."/>
            <person name="Martinez A.T."/>
            <person name="Grigoriev I.V."/>
        </authorList>
    </citation>
    <scope>NUCLEOTIDE SEQUENCE</scope>
    <source>
        <strain evidence="1">CBS 247.69</strain>
    </source>
</reference>
<dbReference type="Gene3D" id="3.80.10.10">
    <property type="entry name" value="Ribonuclease Inhibitor"/>
    <property type="match status" value="1"/>
</dbReference>
<sequence length="654" mass="74047">MSIQSGAIQSSSLEDLVKGITIMSNIRFSYDIGRSEYISLVSTPPVPRLLHSNDPPTEIEASLIRRTISQVEHEASLMENPWLTARNQQALAQRRVHYAQFIGEQRSLLSPLRHFPSEIFSEIFIHYRICVDESLPPMLLAHICRRWRVAALSTSQLWCTLPTLDLDSARGRDPRFIEILRSYMSWSGALPLTLHLYNTVSTFSSHPILDAIIPHSPRWRNVNLDVNTASFAAYTGIRGKLAALHTLKIRLHAEPSFEPMAPSDLFALAPNLREVSVEGEGPQDWLILPWHQLARFSGKLKQAPRILRAAPQLMTCELSAVLGHPMVYRPFDPVTLHLLQSLSLHSDWGSVHSPQLLDNLILPNLEVFRFRGPSFLVNSCISTFSSCSLRSLTLYTSALQGGDFPRLLVHTPLLTDLDVDTCGMPWNVAIPLIFSPDQPPLVPALLRLTFRTHDIQDHIVAVIKSRCDFLQVPNPPHTYSVARLECARIVFRSPIVCRSAQDYLEAWSGKNHPESGTVVGWNNHLNNILLGKKIPDQKKLQSVHSIFSTIENYGTIYVENLRLSRLHILMRRISLSPRVPGDESYKFRTRAAVLLEQWTPALFENAKTCRWITEGDSDLVYVPESDIQGYGHELLTLLVFGRTQSRDCKWERTT</sequence>
<keyword evidence="2" id="KW-1185">Reference proteome</keyword>
<dbReference type="Proteomes" id="UP000807353">
    <property type="component" value="Unassembled WGS sequence"/>
</dbReference>
<name>A0A9P5YEU4_9AGAR</name>
<comment type="caution">
    <text evidence="1">The sequence shown here is derived from an EMBL/GenBank/DDBJ whole genome shotgun (WGS) entry which is preliminary data.</text>
</comment>
<gene>
    <name evidence="1" type="ORF">BDZ94DRAFT_1295128</name>
</gene>
<protein>
    <recommendedName>
        <fullName evidence="3">F-box domain-containing protein</fullName>
    </recommendedName>
</protein>
<evidence type="ECO:0000313" key="1">
    <source>
        <dbReference type="EMBL" id="KAF9467385.1"/>
    </source>
</evidence>
<dbReference type="InterPro" id="IPR032675">
    <property type="entry name" value="LRR_dom_sf"/>
</dbReference>
<evidence type="ECO:0008006" key="3">
    <source>
        <dbReference type="Google" id="ProtNLM"/>
    </source>
</evidence>
<proteinExistence type="predicted"/>
<organism evidence="1 2">
    <name type="scientific">Collybia nuda</name>
    <dbReference type="NCBI Taxonomy" id="64659"/>
    <lineage>
        <taxon>Eukaryota</taxon>
        <taxon>Fungi</taxon>
        <taxon>Dikarya</taxon>
        <taxon>Basidiomycota</taxon>
        <taxon>Agaricomycotina</taxon>
        <taxon>Agaricomycetes</taxon>
        <taxon>Agaricomycetidae</taxon>
        <taxon>Agaricales</taxon>
        <taxon>Tricholomatineae</taxon>
        <taxon>Clitocybaceae</taxon>
        <taxon>Collybia</taxon>
    </lineage>
</organism>
<evidence type="ECO:0000313" key="2">
    <source>
        <dbReference type="Proteomes" id="UP000807353"/>
    </source>
</evidence>
<dbReference type="AlphaFoldDB" id="A0A9P5YEU4"/>